<dbReference type="GO" id="GO:0000445">
    <property type="term" value="C:THO complex part of transcription export complex"/>
    <property type="evidence" value="ECO:0007669"/>
    <property type="project" value="InterPro"/>
</dbReference>
<organism evidence="4">
    <name type="scientific">Spongospora subterranea</name>
    <dbReference type="NCBI Taxonomy" id="70186"/>
    <lineage>
        <taxon>Eukaryota</taxon>
        <taxon>Sar</taxon>
        <taxon>Rhizaria</taxon>
        <taxon>Endomyxa</taxon>
        <taxon>Phytomyxea</taxon>
        <taxon>Plasmodiophorida</taxon>
        <taxon>Plasmodiophoridae</taxon>
        <taxon>Spongospora</taxon>
    </lineage>
</organism>
<evidence type="ECO:0000256" key="3">
    <source>
        <dbReference type="SAM" id="Coils"/>
    </source>
</evidence>
<dbReference type="GO" id="GO:0006397">
    <property type="term" value="P:mRNA processing"/>
    <property type="evidence" value="ECO:0007669"/>
    <property type="project" value="InterPro"/>
</dbReference>
<dbReference type="AlphaFoldDB" id="A0A0H5R5X2"/>
<name>A0A0H5R5X2_9EUKA</name>
<dbReference type="EMBL" id="HACM01009108">
    <property type="protein sequence ID" value="CRZ09550.1"/>
    <property type="molecule type" value="Transcribed_RNA"/>
</dbReference>
<dbReference type="Pfam" id="PF05615">
    <property type="entry name" value="THOC7"/>
    <property type="match status" value="1"/>
</dbReference>
<evidence type="ECO:0000256" key="2">
    <source>
        <dbReference type="ARBA" id="ARBA00023242"/>
    </source>
</evidence>
<dbReference type="InterPro" id="IPR008501">
    <property type="entry name" value="THOC7/Mft1"/>
</dbReference>
<evidence type="ECO:0000256" key="1">
    <source>
        <dbReference type="ARBA" id="ARBA00004123"/>
    </source>
</evidence>
<keyword evidence="3" id="KW-0175">Coiled coil</keyword>
<proteinExistence type="predicted"/>
<sequence length="188" mass="21067">MTTLLSESDVIASERFIARDHIVLSIARKLLSDNVPINNDELSAEIDTLAYEISLSSTATETAIREINTYSNMYDESSALIEAMSKEIGVLRVELHEAYQVKSRFDEYSLLCESYSGYPTRQETTNNIVMVEQEIAALMEEHNRLDKKVDRARKDMAALFGVLNSLSSWNGSDVESEPVEDGSAMITE</sequence>
<reference evidence="4" key="1">
    <citation type="submission" date="2015-04" db="EMBL/GenBank/DDBJ databases">
        <title>The genome sequence of the plant pathogenic Rhizarian Plasmodiophora brassicae reveals insights in its biotrophic life cycle and the origin of chitin synthesis.</title>
        <authorList>
            <person name="Schwelm A."/>
            <person name="Fogelqvist J."/>
            <person name="Knaust A."/>
            <person name="Julke S."/>
            <person name="Lilja T."/>
            <person name="Dhandapani V."/>
            <person name="Bonilla-Rosso G."/>
            <person name="Karlsson M."/>
            <person name="Shevchenko A."/>
            <person name="Choi S.R."/>
            <person name="Kim H.G."/>
            <person name="Park J.Y."/>
            <person name="Lim Y.P."/>
            <person name="Ludwig-Muller J."/>
            <person name="Dixelius C."/>
        </authorList>
    </citation>
    <scope>NUCLEOTIDE SEQUENCE</scope>
    <source>
        <tissue evidence="4">Potato root galls</tissue>
    </source>
</reference>
<evidence type="ECO:0000313" key="4">
    <source>
        <dbReference type="EMBL" id="CRZ09550.1"/>
    </source>
</evidence>
<keyword evidence="2" id="KW-0539">Nucleus</keyword>
<comment type="subcellular location">
    <subcellularLocation>
        <location evidence="1">Nucleus</location>
    </subcellularLocation>
</comment>
<protein>
    <submittedName>
        <fullName evidence="4">Uncharacterized protein</fullName>
    </submittedName>
</protein>
<accession>A0A0H5R5X2</accession>
<feature type="coiled-coil region" evidence="3">
    <location>
        <begin position="121"/>
        <end position="155"/>
    </location>
</feature>